<evidence type="ECO:0000313" key="2">
    <source>
        <dbReference type="Proteomes" id="UP000565155"/>
    </source>
</evidence>
<dbReference type="AlphaFoldDB" id="A0A7Y0R1G1"/>
<reference evidence="1 2" key="1">
    <citation type="submission" date="2020-04" db="EMBL/GenBank/DDBJ databases">
        <title>Whole-genome sequencing of Vibrio spp. from China reveals different genetic environments of blaCTX-M-14 among diverse lineages.</title>
        <authorList>
            <person name="Zheng Z."/>
            <person name="Ye L."/>
            <person name="Chen S."/>
        </authorList>
    </citation>
    <scope>NUCLEOTIDE SEQUENCE [LARGE SCALE GENOMIC DNA]</scope>
    <source>
        <strain evidence="1 2">Vb1636</strain>
    </source>
</reference>
<protein>
    <recommendedName>
        <fullName evidence="3">Morphogenetic protein</fullName>
    </recommendedName>
</protein>
<comment type="caution">
    <text evidence="1">The sequence shown here is derived from an EMBL/GenBank/DDBJ whole genome shotgun (WGS) entry which is preliminary data.</text>
</comment>
<organism evidence="1 2">
    <name type="scientific">Vibrio alginolyticus</name>
    <dbReference type="NCBI Taxonomy" id="663"/>
    <lineage>
        <taxon>Bacteria</taxon>
        <taxon>Pseudomonadati</taxon>
        <taxon>Pseudomonadota</taxon>
        <taxon>Gammaproteobacteria</taxon>
        <taxon>Vibrionales</taxon>
        <taxon>Vibrionaceae</taxon>
        <taxon>Vibrio</taxon>
    </lineage>
</organism>
<name>A0A7Y0R1G1_VIBAL</name>
<dbReference type="Proteomes" id="UP000565155">
    <property type="component" value="Unassembled WGS sequence"/>
</dbReference>
<gene>
    <name evidence="1" type="ORF">HKB35_20980</name>
</gene>
<dbReference type="RefSeq" id="WP_169629043.1">
    <property type="nucleotide sequence ID" value="NZ_JABCMA010000035.1"/>
</dbReference>
<evidence type="ECO:0000313" key="1">
    <source>
        <dbReference type="EMBL" id="NMR76089.1"/>
    </source>
</evidence>
<dbReference type="EMBL" id="JABCMA010000035">
    <property type="protein sequence ID" value="NMR76089.1"/>
    <property type="molecule type" value="Genomic_DNA"/>
</dbReference>
<accession>A0A7Y0R1G1</accession>
<proteinExistence type="predicted"/>
<evidence type="ECO:0008006" key="3">
    <source>
        <dbReference type="Google" id="ProtNLM"/>
    </source>
</evidence>
<sequence length="202" mass="22026">MAVIVGVPNDDGVSIHNKCAITQVIGGQEITVIGYMTDECQLAFRAIWEAPFEGDSVGNINALDKTSSIAQTVSDKTSKTLWNSQQVWQGNEPPEITVTLKFVAFTNAKIEVNDPIKYLAQMISPELQNTVPVSSDGLGGRVPSDARFKIGKALNLPMRISEVSYDINAPKTRDGNFAYNTVTITAAPKQMINQSQIPNHFQ</sequence>